<dbReference type="AlphaFoldDB" id="A0AAD4TWA5"/>
<sequence>MLAEGRVTLRAALWLLGLWAVLAPAQCSRDRPSWRYISTEVVIPRKELHQGKGAQGLGWLSYSLRFGGQRHVIHMRRKRLFWPGHLMVTQDDQGVLRADHPFVPEDCYYFGYLEEVPFSTVTINTCYGGLQGYMKLDDLTYEVSPLKHSPEFEHTVSQMVADASAMGLMRRPGYEEERGPLLPPANTTEAPRLSSKLYTFHEAHMKGALQSTNAFYRTTNNVSKTVQSMLEMSSIIDAVYRGLQTRFYISVGALGPLSIDAVRCQGECTGFRQGGSSGPSCGAPAGSRCCKNRLLNRYGPVKCATHQHITFSPKDPPEDPHLARCVFLNVSLLAIYVTLRHTDGNLHVFCSFDFSGSVDK</sequence>
<dbReference type="Pfam" id="PF01562">
    <property type="entry name" value="Pep_M12B_propep"/>
    <property type="match status" value="1"/>
</dbReference>
<dbReference type="GO" id="GO:1990913">
    <property type="term" value="C:sperm head plasma membrane"/>
    <property type="evidence" value="ECO:0007669"/>
    <property type="project" value="TreeGrafter"/>
</dbReference>
<name>A0AAD4TWA5_OVIAM</name>
<feature type="domain" description="Peptidase M12B propeptide" evidence="3">
    <location>
        <begin position="57"/>
        <end position="114"/>
    </location>
</feature>
<evidence type="ECO:0000313" key="4">
    <source>
        <dbReference type="EMBL" id="KAI4535088.1"/>
    </source>
</evidence>
<dbReference type="GO" id="GO:0009897">
    <property type="term" value="C:external side of plasma membrane"/>
    <property type="evidence" value="ECO:0007669"/>
    <property type="project" value="TreeGrafter"/>
</dbReference>
<evidence type="ECO:0000256" key="1">
    <source>
        <dbReference type="ARBA" id="ARBA00023157"/>
    </source>
</evidence>
<evidence type="ECO:0000259" key="3">
    <source>
        <dbReference type="Pfam" id="PF01562"/>
    </source>
</evidence>
<evidence type="ECO:0000256" key="2">
    <source>
        <dbReference type="SAM" id="SignalP"/>
    </source>
</evidence>
<comment type="caution">
    <text evidence="4">The sequence shown here is derived from an EMBL/GenBank/DDBJ whole genome shotgun (WGS) entry which is preliminary data.</text>
</comment>
<dbReference type="Proteomes" id="UP001214576">
    <property type="component" value="Unassembled WGS sequence"/>
</dbReference>
<dbReference type="PANTHER" id="PTHR11905:SF140">
    <property type="entry name" value="A DISINTEGRIN AND METALLOPEPTIDASE DOMAIN 6-RELATED"/>
    <property type="match status" value="1"/>
</dbReference>
<keyword evidence="1" id="KW-1015">Disulfide bond</keyword>
<dbReference type="EMBL" id="JAKZEL010000018">
    <property type="protein sequence ID" value="KAI4535088.1"/>
    <property type="molecule type" value="Genomic_DNA"/>
</dbReference>
<reference evidence="4" key="1">
    <citation type="submission" date="2022-03" db="EMBL/GenBank/DDBJ databases">
        <title>Genomic analyses of argali, domestic sheep and their hybrids provide insights into chromosomal evolution, heterosis and genetic basis of agronomic traits.</title>
        <authorList>
            <person name="Li M."/>
        </authorList>
    </citation>
    <scope>NUCLEOTIDE SEQUENCE</scope>
    <source>
        <strain evidence="4">CAU-MHL-2022a</strain>
        <tissue evidence="4">Skin</tissue>
    </source>
</reference>
<keyword evidence="5" id="KW-1185">Reference proteome</keyword>
<evidence type="ECO:0000313" key="5">
    <source>
        <dbReference type="Proteomes" id="UP001214576"/>
    </source>
</evidence>
<keyword evidence="2" id="KW-0732">Signal</keyword>
<feature type="signal peptide" evidence="2">
    <location>
        <begin position="1"/>
        <end position="27"/>
    </location>
</feature>
<dbReference type="PANTHER" id="PTHR11905">
    <property type="entry name" value="ADAM A DISINTEGRIN AND METALLOPROTEASE DOMAIN"/>
    <property type="match status" value="1"/>
</dbReference>
<feature type="chain" id="PRO_5042120292" description="Peptidase M12B propeptide domain-containing protein" evidence="2">
    <location>
        <begin position="28"/>
        <end position="360"/>
    </location>
</feature>
<organism evidence="4 5">
    <name type="scientific">Ovis ammon polii</name>
    <dbReference type="NCBI Taxonomy" id="230172"/>
    <lineage>
        <taxon>Eukaryota</taxon>
        <taxon>Metazoa</taxon>
        <taxon>Chordata</taxon>
        <taxon>Craniata</taxon>
        <taxon>Vertebrata</taxon>
        <taxon>Euteleostomi</taxon>
        <taxon>Mammalia</taxon>
        <taxon>Eutheria</taxon>
        <taxon>Laurasiatheria</taxon>
        <taxon>Artiodactyla</taxon>
        <taxon>Ruminantia</taxon>
        <taxon>Pecora</taxon>
        <taxon>Bovidae</taxon>
        <taxon>Caprinae</taxon>
        <taxon>Ovis</taxon>
    </lineage>
</organism>
<protein>
    <recommendedName>
        <fullName evidence="3">Peptidase M12B propeptide domain-containing protein</fullName>
    </recommendedName>
</protein>
<dbReference type="GO" id="GO:0008584">
    <property type="term" value="P:male gonad development"/>
    <property type="evidence" value="ECO:0007669"/>
    <property type="project" value="TreeGrafter"/>
</dbReference>
<gene>
    <name evidence="4" type="ORF">MG293_014314</name>
</gene>
<proteinExistence type="predicted"/>
<dbReference type="InterPro" id="IPR002870">
    <property type="entry name" value="Peptidase_M12B_N"/>
</dbReference>
<accession>A0AAD4TWA5</accession>